<proteinExistence type="predicted"/>
<organism evidence="1">
    <name type="scientific">Arundo donax</name>
    <name type="common">Giant reed</name>
    <name type="synonym">Donax arundinaceus</name>
    <dbReference type="NCBI Taxonomy" id="35708"/>
    <lineage>
        <taxon>Eukaryota</taxon>
        <taxon>Viridiplantae</taxon>
        <taxon>Streptophyta</taxon>
        <taxon>Embryophyta</taxon>
        <taxon>Tracheophyta</taxon>
        <taxon>Spermatophyta</taxon>
        <taxon>Magnoliopsida</taxon>
        <taxon>Liliopsida</taxon>
        <taxon>Poales</taxon>
        <taxon>Poaceae</taxon>
        <taxon>PACMAD clade</taxon>
        <taxon>Arundinoideae</taxon>
        <taxon>Arundineae</taxon>
        <taxon>Arundo</taxon>
    </lineage>
</organism>
<dbReference type="AlphaFoldDB" id="A0A0A9F5T5"/>
<evidence type="ECO:0000313" key="1">
    <source>
        <dbReference type="EMBL" id="JAE03598.1"/>
    </source>
</evidence>
<accession>A0A0A9F5T5</accession>
<sequence>MNSLLYSYTTRTLSSRDFCGCLDVPSDSRKKKTLEPHWTLEGVKEKPKRLQVTHQLHVTFGSAFTIKGRARETSIIWCYLSNTYLANRSDHVRGYVYPVH</sequence>
<reference evidence="1" key="1">
    <citation type="submission" date="2014-09" db="EMBL/GenBank/DDBJ databases">
        <authorList>
            <person name="Magalhaes I.L.F."/>
            <person name="Oliveira U."/>
            <person name="Santos F.R."/>
            <person name="Vidigal T.H.D.A."/>
            <person name="Brescovit A.D."/>
            <person name="Santos A.J."/>
        </authorList>
    </citation>
    <scope>NUCLEOTIDE SEQUENCE</scope>
    <source>
        <tissue evidence="1">Shoot tissue taken approximately 20 cm above the soil surface</tissue>
    </source>
</reference>
<name>A0A0A9F5T5_ARUDO</name>
<protein>
    <submittedName>
        <fullName evidence="1">Uncharacterized protein</fullName>
    </submittedName>
</protein>
<dbReference type="EMBL" id="GBRH01194298">
    <property type="protein sequence ID" value="JAE03598.1"/>
    <property type="molecule type" value="Transcribed_RNA"/>
</dbReference>
<reference evidence="1" key="2">
    <citation type="journal article" date="2015" name="Data Brief">
        <title>Shoot transcriptome of the giant reed, Arundo donax.</title>
        <authorList>
            <person name="Barrero R.A."/>
            <person name="Guerrero F.D."/>
            <person name="Moolhuijzen P."/>
            <person name="Goolsby J.A."/>
            <person name="Tidwell J."/>
            <person name="Bellgard S.E."/>
            <person name="Bellgard M.I."/>
        </authorList>
    </citation>
    <scope>NUCLEOTIDE SEQUENCE</scope>
    <source>
        <tissue evidence="1">Shoot tissue taken approximately 20 cm above the soil surface</tissue>
    </source>
</reference>